<evidence type="ECO:0000256" key="1">
    <source>
        <dbReference type="SAM" id="Phobius"/>
    </source>
</evidence>
<dbReference type="Gene3D" id="3.90.1580.10">
    <property type="entry name" value="paralog of FGE (formylglycine-generating enzyme)"/>
    <property type="match status" value="1"/>
</dbReference>
<name>A0A7S3LSG9_9STRA</name>
<evidence type="ECO:0000313" key="3">
    <source>
        <dbReference type="EMBL" id="CAE0439977.1"/>
    </source>
</evidence>
<dbReference type="InterPro" id="IPR051043">
    <property type="entry name" value="Sulfatase_Mod_Factor_Kinase"/>
</dbReference>
<keyword evidence="1" id="KW-1133">Transmembrane helix</keyword>
<dbReference type="InterPro" id="IPR005532">
    <property type="entry name" value="SUMF_dom"/>
</dbReference>
<dbReference type="PANTHER" id="PTHR23150">
    <property type="entry name" value="SULFATASE MODIFYING FACTOR 1, 2"/>
    <property type="match status" value="1"/>
</dbReference>
<dbReference type="EMBL" id="HBIN01013416">
    <property type="protein sequence ID" value="CAE0439977.1"/>
    <property type="molecule type" value="Transcribed_RNA"/>
</dbReference>
<dbReference type="Pfam" id="PF03781">
    <property type="entry name" value="FGE-sulfatase"/>
    <property type="match status" value="1"/>
</dbReference>
<evidence type="ECO:0000259" key="2">
    <source>
        <dbReference type="Pfam" id="PF03781"/>
    </source>
</evidence>
<feature type="transmembrane region" description="Helical" evidence="1">
    <location>
        <begin position="21"/>
        <end position="41"/>
    </location>
</feature>
<gene>
    <name evidence="3" type="ORF">ASTO00021_LOCUS10133</name>
</gene>
<dbReference type="InterPro" id="IPR016187">
    <property type="entry name" value="CTDL_fold"/>
</dbReference>
<dbReference type="AlphaFoldDB" id="A0A7S3LSG9"/>
<organism evidence="3">
    <name type="scientific">Aplanochytrium stocchinoi</name>
    <dbReference type="NCBI Taxonomy" id="215587"/>
    <lineage>
        <taxon>Eukaryota</taxon>
        <taxon>Sar</taxon>
        <taxon>Stramenopiles</taxon>
        <taxon>Bigyra</taxon>
        <taxon>Labyrinthulomycetes</taxon>
        <taxon>Thraustochytrida</taxon>
        <taxon>Thraustochytriidae</taxon>
        <taxon>Aplanochytrium</taxon>
    </lineage>
</organism>
<dbReference type="SUPFAM" id="SSF56436">
    <property type="entry name" value="C-type lectin-like"/>
    <property type="match status" value="1"/>
</dbReference>
<dbReference type="InterPro" id="IPR042095">
    <property type="entry name" value="SUMF_sf"/>
</dbReference>
<accession>A0A7S3LSG9</accession>
<feature type="domain" description="Sulfatase-modifying factor enzyme-like" evidence="2">
    <location>
        <begin position="131"/>
        <end position="419"/>
    </location>
</feature>
<sequence>MFYSVWRLCAKRPNTMIMGGFGFRGLCFVLVVFWLFCYGAAVEKQEQEARSECASQIGLQNQNGDGGDKSTADSCGCGQLSRSNVPALDTKVSENDDIIFEGKSKSKAPLYVELVDAFKKGKLREYEYAETELLEIPGGEFTMGTDDPAIPEDGEMPARPVRISTFLLQKYEVSNRQFAQFVLETGYKTESEQFNWSFCFEGTLSKEVNERITSAVEAVPWWLPVEGSDWFHPNGPDSNILSLGYLNHPVVHVSHNDARTYCEWLGLRLPTEAEFERASGGGQPEGTMFPWGNEIVPDGVYRANLWQGVFPSENTGEDGYLWSSPVDSFGPQNQYGLYNIIGNVWEWVADAWIVRHSKSRVLVDPLFQIQGRVDDPTVERTKKGGSYMCHKSYCYRYRVVSRSHNSADSAAQNLGIRCATSIDD</sequence>
<dbReference type="GO" id="GO:0005783">
    <property type="term" value="C:endoplasmic reticulum"/>
    <property type="evidence" value="ECO:0007669"/>
    <property type="project" value="TreeGrafter"/>
</dbReference>
<dbReference type="PANTHER" id="PTHR23150:SF19">
    <property type="entry name" value="FORMYLGLYCINE-GENERATING ENZYME"/>
    <property type="match status" value="1"/>
</dbReference>
<protein>
    <recommendedName>
        <fullName evidence="2">Sulfatase-modifying factor enzyme-like domain-containing protein</fullName>
    </recommendedName>
</protein>
<keyword evidence="1" id="KW-0472">Membrane</keyword>
<keyword evidence="1" id="KW-0812">Transmembrane</keyword>
<reference evidence="3" key="1">
    <citation type="submission" date="2021-01" db="EMBL/GenBank/DDBJ databases">
        <authorList>
            <person name="Corre E."/>
            <person name="Pelletier E."/>
            <person name="Niang G."/>
            <person name="Scheremetjew M."/>
            <person name="Finn R."/>
            <person name="Kale V."/>
            <person name="Holt S."/>
            <person name="Cochrane G."/>
            <person name="Meng A."/>
            <person name="Brown T."/>
            <person name="Cohen L."/>
        </authorList>
    </citation>
    <scope>NUCLEOTIDE SEQUENCE</scope>
    <source>
        <strain evidence="3">GSBS06</strain>
    </source>
</reference>
<dbReference type="GO" id="GO:0120147">
    <property type="term" value="F:formylglycine-generating oxidase activity"/>
    <property type="evidence" value="ECO:0007669"/>
    <property type="project" value="TreeGrafter"/>
</dbReference>
<proteinExistence type="predicted"/>